<keyword evidence="2" id="KW-1133">Transmembrane helix</keyword>
<evidence type="ECO:0000259" key="3">
    <source>
        <dbReference type="PROSITE" id="PS50835"/>
    </source>
</evidence>
<protein>
    <recommendedName>
        <fullName evidence="3">Ig-like domain-containing protein</fullName>
    </recommendedName>
</protein>
<evidence type="ECO:0000256" key="1">
    <source>
        <dbReference type="SAM" id="MobiDB-lite"/>
    </source>
</evidence>
<feature type="region of interest" description="Disordered" evidence="1">
    <location>
        <begin position="470"/>
        <end position="498"/>
    </location>
</feature>
<reference evidence="4 5" key="1">
    <citation type="submission" date="2024-02" db="EMBL/GenBank/DDBJ databases">
        <title>Chromosome-scale genome assembly of the rough periwinkle Littorina saxatilis.</title>
        <authorList>
            <person name="De Jode A."/>
            <person name="Faria R."/>
            <person name="Formenti G."/>
            <person name="Sims Y."/>
            <person name="Smith T.P."/>
            <person name="Tracey A."/>
            <person name="Wood J.M.D."/>
            <person name="Zagrodzka Z.B."/>
            <person name="Johannesson K."/>
            <person name="Butlin R.K."/>
            <person name="Leder E.H."/>
        </authorList>
    </citation>
    <scope>NUCLEOTIDE SEQUENCE [LARGE SCALE GENOMIC DNA]</scope>
    <source>
        <strain evidence="4">Snail1</strain>
        <tissue evidence="4">Muscle</tissue>
    </source>
</reference>
<dbReference type="AlphaFoldDB" id="A0AAN9BIW0"/>
<comment type="caution">
    <text evidence="4">The sequence shown here is derived from an EMBL/GenBank/DDBJ whole genome shotgun (WGS) entry which is preliminary data.</text>
</comment>
<sequence>MKGCYLAFAVIFAARSGRGSVKRSCHYDFVFPTLKQGDGIVSKEHSTITIPFHLNSTDCHPSSYENVTITLKGNNGTPYCYIEQMKDRCQATPAVPECKCLETGDYELQKVVDMSDNGQWKWLVQGTLRRVVLFNISRPDPPRIRSFTVSRRNDRAVVLHNSSVTIKCIIDKGNPPAAVHILDKMGHRVTPCMPRDTGNTHTKIETCTLHNVTCRNSGTYTCEAVGADTVTKTVSLSVEGPPQISAPVEQHSNEMRAQDFRVCSHTKDFTECFFSRRSVSKTDLQKMAQKDSPRTSNIDCARLNWTLEGTPPLLTASVQTAEMEDGAWELTLVNAMGKTESFFFLYAPEETTDLNISFASTGYSKEFIPDKTSNDQPETSFLLTGAGFITLVSNGVVVLLIIFLVIGIAVRRKGRRSRRALLEDLLLQQRRPLPQPPQMQQRHQIPRTHQERPTQPTAFQAMVCVSNAVSNERRSESSESDIYDNPNEEHYKGAHGMP</sequence>
<dbReference type="PROSITE" id="PS50835">
    <property type="entry name" value="IG_LIKE"/>
    <property type="match status" value="1"/>
</dbReference>
<keyword evidence="2" id="KW-0812">Transmembrane</keyword>
<evidence type="ECO:0000256" key="2">
    <source>
        <dbReference type="SAM" id="Phobius"/>
    </source>
</evidence>
<dbReference type="InterPro" id="IPR007110">
    <property type="entry name" value="Ig-like_dom"/>
</dbReference>
<dbReference type="SMART" id="SM00409">
    <property type="entry name" value="IG"/>
    <property type="match status" value="1"/>
</dbReference>
<organism evidence="4 5">
    <name type="scientific">Littorina saxatilis</name>
    <dbReference type="NCBI Taxonomy" id="31220"/>
    <lineage>
        <taxon>Eukaryota</taxon>
        <taxon>Metazoa</taxon>
        <taxon>Spiralia</taxon>
        <taxon>Lophotrochozoa</taxon>
        <taxon>Mollusca</taxon>
        <taxon>Gastropoda</taxon>
        <taxon>Caenogastropoda</taxon>
        <taxon>Littorinimorpha</taxon>
        <taxon>Littorinoidea</taxon>
        <taxon>Littorinidae</taxon>
        <taxon>Littorina</taxon>
    </lineage>
</organism>
<dbReference type="Proteomes" id="UP001374579">
    <property type="component" value="Unassembled WGS sequence"/>
</dbReference>
<feature type="domain" description="Ig-like" evidence="3">
    <location>
        <begin position="142"/>
        <end position="235"/>
    </location>
</feature>
<feature type="compositionally biased region" description="Low complexity" evidence="1">
    <location>
        <begin position="432"/>
        <end position="443"/>
    </location>
</feature>
<keyword evidence="2" id="KW-0472">Membrane</keyword>
<gene>
    <name evidence="4" type="ORF">V1264_017289</name>
</gene>
<keyword evidence="5" id="KW-1185">Reference proteome</keyword>
<name>A0AAN9BIW0_9CAEN</name>
<dbReference type="EMBL" id="JBAMIC010000007">
    <property type="protein sequence ID" value="KAK7105981.1"/>
    <property type="molecule type" value="Genomic_DNA"/>
</dbReference>
<dbReference type="InterPro" id="IPR003599">
    <property type="entry name" value="Ig_sub"/>
</dbReference>
<dbReference type="SUPFAM" id="SSF48726">
    <property type="entry name" value="Immunoglobulin"/>
    <property type="match status" value="1"/>
</dbReference>
<dbReference type="InterPro" id="IPR036179">
    <property type="entry name" value="Ig-like_dom_sf"/>
</dbReference>
<dbReference type="Gene3D" id="2.60.40.10">
    <property type="entry name" value="Immunoglobulins"/>
    <property type="match status" value="1"/>
</dbReference>
<accession>A0AAN9BIW0</accession>
<feature type="transmembrane region" description="Helical" evidence="2">
    <location>
        <begin position="381"/>
        <end position="410"/>
    </location>
</feature>
<evidence type="ECO:0000313" key="4">
    <source>
        <dbReference type="EMBL" id="KAK7105981.1"/>
    </source>
</evidence>
<feature type="region of interest" description="Disordered" evidence="1">
    <location>
        <begin position="432"/>
        <end position="454"/>
    </location>
</feature>
<proteinExistence type="predicted"/>
<dbReference type="InterPro" id="IPR013783">
    <property type="entry name" value="Ig-like_fold"/>
</dbReference>
<evidence type="ECO:0000313" key="5">
    <source>
        <dbReference type="Proteomes" id="UP001374579"/>
    </source>
</evidence>